<name>A0A644ZQG5_9ZZZZ</name>
<dbReference type="InterPro" id="IPR008995">
    <property type="entry name" value="Mo/tungstate-bd_C_term_dom"/>
</dbReference>
<evidence type="ECO:0000256" key="5">
    <source>
        <dbReference type="ARBA" id="ARBA00022967"/>
    </source>
</evidence>
<evidence type="ECO:0000256" key="3">
    <source>
        <dbReference type="ARBA" id="ARBA00022741"/>
    </source>
</evidence>
<keyword evidence="5" id="KW-1278">Translocase</keyword>
<dbReference type="Pfam" id="PF17912">
    <property type="entry name" value="OB_MalK"/>
    <property type="match status" value="1"/>
</dbReference>
<keyword evidence="3" id="KW-0547">Nucleotide-binding</keyword>
<dbReference type="InterPro" id="IPR047641">
    <property type="entry name" value="ABC_transpr_MalK/UgpC-like"/>
</dbReference>
<accession>A0A644ZQG5</accession>
<keyword evidence="6" id="KW-0472">Membrane</keyword>
<dbReference type="Gene3D" id="3.40.50.300">
    <property type="entry name" value="P-loop containing nucleotide triphosphate hydrolases"/>
    <property type="match status" value="1"/>
</dbReference>
<dbReference type="PANTHER" id="PTHR43875:SF15">
    <property type="entry name" value="TREHALOSE IMPORT ATP-BINDING PROTEIN SUGC"/>
    <property type="match status" value="1"/>
</dbReference>
<organism evidence="8">
    <name type="scientific">bioreactor metagenome</name>
    <dbReference type="NCBI Taxonomy" id="1076179"/>
    <lineage>
        <taxon>unclassified sequences</taxon>
        <taxon>metagenomes</taxon>
        <taxon>ecological metagenomes</taxon>
    </lineage>
</organism>
<evidence type="ECO:0000259" key="7">
    <source>
        <dbReference type="PROSITE" id="PS50893"/>
    </source>
</evidence>
<evidence type="ECO:0000313" key="8">
    <source>
        <dbReference type="EMBL" id="MPM42131.1"/>
    </source>
</evidence>
<dbReference type="InterPro" id="IPR040582">
    <property type="entry name" value="OB_MalK-like"/>
</dbReference>
<dbReference type="PROSITE" id="PS00211">
    <property type="entry name" value="ABC_TRANSPORTER_1"/>
    <property type="match status" value="1"/>
</dbReference>
<feature type="domain" description="ABC transporter" evidence="7">
    <location>
        <begin position="4"/>
        <end position="234"/>
    </location>
</feature>
<dbReference type="EMBL" id="VSSQ01009614">
    <property type="protein sequence ID" value="MPM42131.1"/>
    <property type="molecule type" value="Genomic_DNA"/>
</dbReference>
<dbReference type="GO" id="GO:0022857">
    <property type="term" value="F:transmembrane transporter activity"/>
    <property type="evidence" value="ECO:0007669"/>
    <property type="project" value="InterPro"/>
</dbReference>
<dbReference type="InterPro" id="IPR003439">
    <property type="entry name" value="ABC_transporter-like_ATP-bd"/>
</dbReference>
<reference evidence="8" key="1">
    <citation type="submission" date="2019-08" db="EMBL/GenBank/DDBJ databases">
        <authorList>
            <person name="Kucharzyk K."/>
            <person name="Murdoch R.W."/>
            <person name="Higgins S."/>
            <person name="Loffler F."/>
        </authorList>
    </citation>
    <scope>NUCLEOTIDE SEQUENCE</scope>
</reference>
<evidence type="ECO:0000256" key="2">
    <source>
        <dbReference type="ARBA" id="ARBA00022475"/>
    </source>
</evidence>
<evidence type="ECO:0000256" key="6">
    <source>
        <dbReference type="ARBA" id="ARBA00023136"/>
    </source>
</evidence>
<keyword evidence="4 8" id="KW-0067">ATP-binding</keyword>
<protein>
    <submittedName>
        <fullName evidence="8">sn-glycerol-3-phosphate import ATP-binding protein UgpC</fullName>
    </submittedName>
</protein>
<dbReference type="Gene3D" id="2.40.50.140">
    <property type="entry name" value="Nucleic acid-binding proteins"/>
    <property type="match status" value="1"/>
</dbReference>
<keyword evidence="2" id="KW-1003">Cell membrane</keyword>
<dbReference type="InterPro" id="IPR003593">
    <property type="entry name" value="AAA+_ATPase"/>
</dbReference>
<dbReference type="Gene3D" id="2.40.50.100">
    <property type="match status" value="1"/>
</dbReference>
<sequence>MKNIEFKAVKKKYEETTVIQELNFSIKEGERLVLLGPSGCGKTTTLRMIAGLEEISEGQLLMGGTVVNEVAPGKRNIAMVFQNYALFPHLSVWENITFGLKIQKLTEQEMAKRAKEALEILNLTGYENRKPKELSGGQKQRVALCRAIVKQSPYFLLDEPLSNLDAQLRQQARTELVKLHEIYKPTMIYVTHDQVEAMTIAQRIAIMNKGELQQIDTPENIYHRPANTFVASFIGTPPMNLLTAHVRDHWIFIGDACVPLDASWDKVIAGRSRITLGIRPEKCYLAEEKPMVPAVVSYVENLGNQRTLRLTLKNQENVFVSTKDFTQTAESTKGFSFRWEDVSVFDYKTGINIGYPTKEGGKTYEICN</sequence>
<comment type="caution">
    <text evidence="8">The sequence shown here is derived from an EMBL/GenBank/DDBJ whole genome shotgun (WGS) entry which is preliminary data.</text>
</comment>
<dbReference type="InterPro" id="IPR012340">
    <property type="entry name" value="NA-bd_OB-fold"/>
</dbReference>
<dbReference type="PROSITE" id="PS50893">
    <property type="entry name" value="ABC_TRANSPORTER_2"/>
    <property type="match status" value="1"/>
</dbReference>
<evidence type="ECO:0000256" key="1">
    <source>
        <dbReference type="ARBA" id="ARBA00022448"/>
    </source>
</evidence>
<gene>
    <name evidence="8" type="primary">ugpC_11</name>
    <name evidence="8" type="ORF">SDC9_88793</name>
</gene>
<dbReference type="AlphaFoldDB" id="A0A644ZQG5"/>
<dbReference type="PANTHER" id="PTHR43875">
    <property type="entry name" value="MALTODEXTRIN IMPORT ATP-BINDING PROTEIN MSMX"/>
    <property type="match status" value="1"/>
</dbReference>
<dbReference type="InterPro" id="IPR027417">
    <property type="entry name" value="P-loop_NTPase"/>
</dbReference>
<dbReference type="SUPFAM" id="SSF50331">
    <property type="entry name" value="MOP-like"/>
    <property type="match status" value="1"/>
</dbReference>
<dbReference type="GO" id="GO:0016887">
    <property type="term" value="F:ATP hydrolysis activity"/>
    <property type="evidence" value="ECO:0007669"/>
    <property type="project" value="InterPro"/>
</dbReference>
<dbReference type="Pfam" id="PF00005">
    <property type="entry name" value="ABC_tran"/>
    <property type="match status" value="1"/>
</dbReference>
<evidence type="ECO:0000256" key="4">
    <source>
        <dbReference type="ARBA" id="ARBA00022840"/>
    </source>
</evidence>
<keyword evidence="1" id="KW-0813">Transport</keyword>
<dbReference type="GO" id="GO:0055052">
    <property type="term" value="C:ATP-binding cassette (ABC) transporter complex, substrate-binding subunit-containing"/>
    <property type="evidence" value="ECO:0007669"/>
    <property type="project" value="TreeGrafter"/>
</dbReference>
<proteinExistence type="predicted"/>
<dbReference type="InterPro" id="IPR017871">
    <property type="entry name" value="ABC_transporter-like_CS"/>
</dbReference>
<dbReference type="SMART" id="SM00382">
    <property type="entry name" value="AAA"/>
    <property type="match status" value="1"/>
</dbReference>
<dbReference type="SUPFAM" id="SSF52540">
    <property type="entry name" value="P-loop containing nucleoside triphosphate hydrolases"/>
    <property type="match status" value="1"/>
</dbReference>
<dbReference type="FunFam" id="3.40.50.300:FF:000042">
    <property type="entry name" value="Maltose/maltodextrin ABC transporter, ATP-binding protein"/>
    <property type="match status" value="1"/>
</dbReference>
<dbReference type="GO" id="GO:0005524">
    <property type="term" value="F:ATP binding"/>
    <property type="evidence" value="ECO:0007669"/>
    <property type="project" value="UniProtKB-KW"/>
</dbReference>